<reference evidence="2 3" key="1">
    <citation type="submission" date="2019-08" db="EMBL/GenBank/DDBJ databases">
        <title>Whole genome of Aphis craccivora.</title>
        <authorList>
            <person name="Voronova N.V."/>
            <person name="Shulinski R.S."/>
            <person name="Bandarenka Y.V."/>
            <person name="Zhorov D.G."/>
            <person name="Warner D."/>
        </authorList>
    </citation>
    <scope>NUCLEOTIDE SEQUENCE [LARGE SCALE GENOMIC DNA]</scope>
    <source>
        <strain evidence="2">180601</strain>
        <tissue evidence="2">Whole Body</tissue>
    </source>
</reference>
<dbReference type="Proteomes" id="UP000478052">
    <property type="component" value="Unassembled WGS sequence"/>
</dbReference>
<comment type="caution">
    <text evidence="2">The sequence shown here is derived from an EMBL/GenBank/DDBJ whole genome shotgun (WGS) entry which is preliminary data.</text>
</comment>
<proteinExistence type="predicted"/>
<name>A0A6G0ZE74_APHCR</name>
<dbReference type="AlphaFoldDB" id="A0A6G0ZE74"/>
<evidence type="ECO:0000313" key="2">
    <source>
        <dbReference type="EMBL" id="KAF0768749.1"/>
    </source>
</evidence>
<feature type="region of interest" description="Disordered" evidence="1">
    <location>
        <begin position="1"/>
        <end position="21"/>
    </location>
</feature>
<sequence length="94" mass="10419">MPVETDPDVPAECPTSDSEAPVDEDLELMCAEEKQISTSTLSAEPITPEILAVETDVGPPTSKTSRRNVQVTPLLWRQQRQLQTSLHTTMTIER</sequence>
<keyword evidence="3" id="KW-1185">Reference proteome</keyword>
<gene>
    <name evidence="2" type="ORF">FWK35_00003140</name>
</gene>
<evidence type="ECO:0000256" key="1">
    <source>
        <dbReference type="SAM" id="MobiDB-lite"/>
    </source>
</evidence>
<protein>
    <submittedName>
        <fullName evidence="2">Fibrous sheath CABYR-binding protein-like</fullName>
    </submittedName>
</protein>
<organism evidence="2 3">
    <name type="scientific">Aphis craccivora</name>
    <name type="common">Cowpea aphid</name>
    <dbReference type="NCBI Taxonomy" id="307492"/>
    <lineage>
        <taxon>Eukaryota</taxon>
        <taxon>Metazoa</taxon>
        <taxon>Ecdysozoa</taxon>
        <taxon>Arthropoda</taxon>
        <taxon>Hexapoda</taxon>
        <taxon>Insecta</taxon>
        <taxon>Pterygota</taxon>
        <taxon>Neoptera</taxon>
        <taxon>Paraneoptera</taxon>
        <taxon>Hemiptera</taxon>
        <taxon>Sternorrhyncha</taxon>
        <taxon>Aphidomorpha</taxon>
        <taxon>Aphidoidea</taxon>
        <taxon>Aphididae</taxon>
        <taxon>Aphidini</taxon>
        <taxon>Aphis</taxon>
        <taxon>Aphis</taxon>
    </lineage>
</organism>
<evidence type="ECO:0000313" key="3">
    <source>
        <dbReference type="Proteomes" id="UP000478052"/>
    </source>
</evidence>
<dbReference type="EMBL" id="VUJU01000710">
    <property type="protein sequence ID" value="KAF0768749.1"/>
    <property type="molecule type" value="Genomic_DNA"/>
</dbReference>
<accession>A0A6G0ZE74</accession>